<dbReference type="InterPro" id="IPR004358">
    <property type="entry name" value="Sig_transdc_His_kin-like_C"/>
</dbReference>
<dbReference type="Proteomes" id="UP000250079">
    <property type="component" value="Chromosome"/>
</dbReference>
<accession>A0A2Z2NJZ6</accession>
<dbReference type="SMART" id="SM00388">
    <property type="entry name" value="HisKA"/>
    <property type="match status" value="1"/>
</dbReference>
<dbReference type="InterPro" id="IPR003661">
    <property type="entry name" value="HisK_dim/P_dom"/>
</dbReference>
<dbReference type="AlphaFoldDB" id="A0A2Z2NJZ6"/>
<comment type="catalytic activity">
    <reaction evidence="1">
        <text>ATP + protein L-histidine = ADP + protein N-phospho-L-histidine.</text>
        <dbReference type="EC" id="2.7.13.3"/>
    </reaction>
</comment>
<evidence type="ECO:0000256" key="3">
    <source>
        <dbReference type="ARBA" id="ARBA00022553"/>
    </source>
</evidence>
<keyword evidence="6" id="KW-0418">Kinase</keyword>
<evidence type="ECO:0000256" key="9">
    <source>
        <dbReference type="SAM" id="MobiDB-lite"/>
    </source>
</evidence>
<dbReference type="PROSITE" id="PS50109">
    <property type="entry name" value="HIS_KIN"/>
    <property type="match status" value="1"/>
</dbReference>
<keyword evidence="4 11" id="KW-0808">Transferase</keyword>
<evidence type="ECO:0000256" key="6">
    <source>
        <dbReference type="ARBA" id="ARBA00022777"/>
    </source>
</evidence>
<name>A0A2Z2NJZ6_9GAMM</name>
<dbReference type="GO" id="GO:0005524">
    <property type="term" value="F:ATP binding"/>
    <property type="evidence" value="ECO:0007669"/>
    <property type="project" value="UniProtKB-KW"/>
</dbReference>
<keyword evidence="3" id="KW-0597">Phosphoprotein</keyword>
<feature type="compositionally biased region" description="Basic and acidic residues" evidence="9">
    <location>
        <begin position="1"/>
        <end position="23"/>
    </location>
</feature>
<proteinExistence type="predicted"/>
<evidence type="ECO:0000256" key="5">
    <source>
        <dbReference type="ARBA" id="ARBA00022741"/>
    </source>
</evidence>
<evidence type="ECO:0000256" key="2">
    <source>
        <dbReference type="ARBA" id="ARBA00012438"/>
    </source>
</evidence>
<dbReference type="KEGG" id="gai:IMCC3135_06680"/>
<evidence type="ECO:0000313" key="11">
    <source>
        <dbReference type="EMBL" id="ASJ71443.1"/>
    </source>
</evidence>
<dbReference type="EC" id="2.7.13.3" evidence="2"/>
<dbReference type="PRINTS" id="PR00344">
    <property type="entry name" value="BCTRLSENSOR"/>
</dbReference>
<reference evidence="11 12" key="1">
    <citation type="submission" date="2016-12" db="EMBL/GenBank/DDBJ databases">
        <authorList>
            <person name="Song W.-J."/>
            <person name="Kurnit D.M."/>
        </authorList>
    </citation>
    <scope>NUCLEOTIDE SEQUENCE [LARGE SCALE GENOMIC DNA]</scope>
    <source>
        <strain evidence="11 12">IMCC3135</strain>
    </source>
</reference>
<dbReference type="CDD" id="cd00075">
    <property type="entry name" value="HATPase"/>
    <property type="match status" value="1"/>
</dbReference>
<keyword evidence="7" id="KW-0067">ATP-binding</keyword>
<dbReference type="InterPro" id="IPR003594">
    <property type="entry name" value="HATPase_dom"/>
</dbReference>
<dbReference type="RefSeq" id="WP_169727420.1">
    <property type="nucleotide sequence ID" value="NZ_CP018632.1"/>
</dbReference>
<protein>
    <recommendedName>
        <fullName evidence="2">histidine kinase</fullName>
        <ecNumber evidence="2">2.7.13.3</ecNumber>
    </recommendedName>
</protein>
<dbReference type="Pfam" id="PF02518">
    <property type="entry name" value="HATPase_c"/>
    <property type="match status" value="1"/>
</dbReference>
<dbReference type="Pfam" id="PF00512">
    <property type="entry name" value="HisKA"/>
    <property type="match status" value="1"/>
</dbReference>
<dbReference type="CDD" id="cd00082">
    <property type="entry name" value="HisKA"/>
    <property type="match status" value="1"/>
</dbReference>
<feature type="region of interest" description="Disordered" evidence="9">
    <location>
        <begin position="1"/>
        <end position="27"/>
    </location>
</feature>
<dbReference type="GO" id="GO:0030295">
    <property type="term" value="F:protein kinase activator activity"/>
    <property type="evidence" value="ECO:0007669"/>
    <property type="project" value="TreeGrafter"/>
</dbReference>
<dbReference type="SUPFAM" id="SSF55874">
    <property type="entry name" value="ATPase domain of HSP90 chaperone/DNA topoisomerase II/histidine kinase"/>
    <property type="match status" value="1"/>
</dbReference>
<dbReference type="EMBL" id="CP018632">
    <property type="protein sequence ID" value="ASJ71443.1"/>
    <property type="molecule type" value="Genomic_DNA"/>
</dbReference>
<evidence type="ECO:0000259" key="10">
    <source>
        <dbReference type="PROSITE" id="PS50109"/>
    </source>
</evidence>
<evidence type="ECO:0000313" key="12">
    <source>
        <dbReference type="Proteomes" id="UP000250079"/>
    </source>
</evidence>
<gene>
    <name evidence="11" type="primary">arcB_3</name>
    <name evidence="11" type="ORF">IMCC3135_06680</name>
</gene>
<evidence type="ECO:0000256" key="8">
    <source>
        <dbReference type="ARBA" id="ARBA00023012"/>
    </source>
</evidence>
<evidence type="ECO:0000256" key="4">
    <source>
        <dbReference type="ARBA" id="ARBA00022679"/>
    </source>
</evidence>
<dbReference type="SUPFAM" id="SSF47384">
    <property type="entry name" value="Homodimeric domain of signal transducing histidine kinase"/>
    <property type="match status" value="1"/>
</dbReference>
<dbReference type="Gene3D" id="1.10.287.130">
    <property type="match status" value="1"/>
</dbReference>
<keyword evidence="8" id="KW-0902">Two-component regulatory system</keyword>
<feature type="domain" description="Histidine kinase" evidence="10">
    <location>
        <begin position="201"/>
        <end position="424"/>
    </location>
</feature>
<dbReference type="PANTHER" id="PTHR42878">
    <property type="entry name" value="TWO-COMPONENT HISTIDINE KINASE"/>
    <property type="match status" value="1"/>
</dbReference>
<keyword evidence="12" id="KW-1185">Reference proteome</keyword>
<keyword evidence="5" id="KW-0547">Nucleotide-binding</keyword>
<evidence type="ECO:0000256" key="7">
    <source>
        <dbReference type="ARBA" id="ARBA00022840"/>
    </source>
</evidence>
<dbReference type="InterPro" id="IPR036890">
    <property type="entry name" value="HATPase_C_sf"/>
</dbReference>
<dbReference type="PANTHER" id="PTHR42878:SF7">
    <property type="entry name" value="SENSOR HISTIDINE KINASE GLRK"/>
    <property type="match status" value="1"/>
</dbReference>
<evidence type="ECO:0000256" key="1">
    <source>
        <dbReference type="ARBA" id="ARBA00000085"/>
    </source>
</evidence>
<dbReference type="GO" id="GO:0000155">
    <property type="term" value="F:phosphorelay sensor kinase activity"/>
    <property type="evidence" value="ECO:0007669"/>
    <property type="project" value="InterPro"/>
</dbReference>
<organism evidence="11 12">
    <name type="scientific">Granulosicoccus antarcticus IMCC3135</name>
    <dbReference type="NCBI Taxonomy" id="1192854"/>
    <lineage>
        <taxon>Bacteria</taxon>
        <taxon>Pseudomonadati</taxon>
        <taxon>Pseudomonadota</taxon>
        <taxon>Gammaproteobacteria</taxon>
        <taxon>Chromatiales</taxon>
        <taxon>Granulosicoccaceae</taxon>
        <taxon>Granulosicoccus</taxon>
    </lineage>
</organism>
<dbReference type="GO" id="GO:0000156">
    <property type="term" value="F:phosphorelay response regulator activity"/>
    <property type="evidence" value="ECO:0007669"/>
    <property type="project" value="TreeGrafter"/>
</dbReference>
<dbReference type="InterPro" id="IPR005467">
    <property type="entry name" value="His_kinase_dom"/>
</dbReference>
<dbReference type="SMART" id="SM00387">
    <property type="entry name" value="HATPase_c"/>
    <property type="match status" value="1"/>
</dbReference>
<dbReference type="InterPro" id="IPR036097">
    <property type="entry name" value="HisK_dim/P_sf"/>
</dbReference>
<dbReference type="GO" id="GO:0007234">
    <property type="term" value="P:osmosensory signaling via phosphorelay pathway"/>
    <property type="evidence" value="ECO:0007669"/>
    <property type="project" value="TreeGrafter"/>
</dbReference>
<dbReference type="InterPro" id="IPR050351">
    <property type="entry name" value="BphY/WalK/GraS-like"/>
</dbReference>
<dbReference type="Gene3D" id="3.30.565.10">
    <property type="entry name" value="Histidine kinase-like ATPase, C-terminal domain"/>
    <property type="match status" value="1"/>
</dbReference>
<sequence length="425" mass="47680">MHTDDRSDDTHPNACTHTEDTHKLNRTSSMQASATTYRLFVSQNIKSVSRALASDWLNRLEVVVNEKTVDIFPTDQYLDHIPAMIEQLGIILESENSELSMVNSVISHKALELGRLRHTQKATISQLLREYDLLACVLADYQLRSIDEFEGNAPLREVLQVSDIINSIIRLIQQYTMDAFTESYMATIEKQTDKLASFNRFVSHEIRTPLNGALLGVELLNESDELTEQQRTDLEHIRQSLLEAASVIDNVERLVAIDQSDPVDSPLRQNLPLTPLITDLCRQLSGALQTRDVSIHVPDDLGEIYLETSRLKLFLSNLLSNAIKYSDPQKQSRDVWITRKDHADGSLELNVRDNGLGIPEEQLSQVLGMRVRAHAHLDDTHSVSGEGLGLYLVAEAMRELGGTVTLESELGKGTSVKLVIPDMLH</sequence>